<dbReference type="Proteomes" id="UP000183940">
    <property type="component" value="Unassembled WGS sequence"/>
</dbReference>
<organism evidence="1 2">
    <name type="scientific">Roseofilum reptotaenium AO1-A</name>
    <dbReference type="NCBI Taxonomy" id="1925591"/>
    <lineage>
        <taxon>Bacteria</taxon>
        <taxon>Bacillati</taxon>
        <taxon>Cyanobacteriota</taxon>
        <taxon>Cyanophyceae</taxon>
        <taxon>Desertifilales</taxon>
        <taxon>Desertifilaceae</taxon>
        <taxon>Roseofilum</taxon>
    </lineage>
</organism>
<proteinExistence type="predicted"/>
<evidence type="ECO:0000313" key="1">
    <source>
        <dbReference type="EMBL" id="OJJ16942.1"/>
    </source>
</evidence>
<gene>
    <name evidence="1" type="ORF">BI308_23285</name>
</gene>
<dbReference type="STRING" id="1925591.BI308_23285"/>
<name>A0A1L9QKL9_9CYAN</name>
<keyword evidence="2" id="KW-1185">Reference proteome</keyword>
<reference evidence="1" key="1">
    <citation type="submission" date="2016-10" db="EMBL/GenBank/DDBJ databases">
        <title>CRISPR-Cas defence system in Roseofilum reptotaenium: evidence of a bacteriophage-cyanobacterium arms race in the coral black band disease.</title>
        <authorList>
            <person name="Buerger P."/>
            <person name="Wood-Charlson E.M."/>
            <person name="Weynberg K.D."/>
            <person name="Willis B."/>
            <person name="Van Oppen M.J."/>
        </authorList>
    </citation>
    <scope>NUCLEOTIDE SEQUENCE [LARGE SCALE GENOMIC DNA]</scope>
    <source>
        <strain evidence="1">AO1-A</strain>
    </source>
</reference>
<accession>A0A1L9QKL9</accession>
<comment type="caution">
    <text evidence="1">The sequence shown here is derived from an EMBL/GenBank/DDBJ whole genome shotgun (WGS) entry which is preliminary data.</text>
</comment>
<dbReference type="AlphaFoldDB" id="A0A1L9QKL9"/>
<protein>
    <submittedName>
        <fullName evidence="1">Uncharacterized protein</fullName>
    </submittedName>
</protein>
<sequence length="79" mass="8689">MKEQKKIIELHPASFEAWLETAKAIHVKTALSIGAYVRINKFQASQLLQHSPPGSVKVGLDEETSEIFIAPSNSTSILN</sequence>
<dbReference type="EMBL" id="MLAW01000061">
    <property type="protein sequence ID" value="OJJ16942.1"/>
    <property type="molecule type" value="Genomic_DNA"/>
</dbReference>
<evidence type="ECO:0000313" key="2">
    <source>
        <dbReference type="Proteomes" id="UP000183940"/>
    </source>
</evidence>